<keyword evidence="3 7" id="KW-0812">Transmembrane</keyword>
<organism evidence="9 10">
    <name type="scientific">Gleimia coleocanis DSM 15436</name>
    <dbReference type="NCBI Taxonomy" id="525245"/>
    <lineage>
        <taxon>Bacteria</taxon>
        <taxon>Bacillati</taxon>
        <taxon>Actinomycetota</taxon>
        <taxon>Actinomycetes</taxon>
        <taxon>Actinomycetales</taxon>
        <taxon>Actinomycetaceae</taxon>
        <taxon>Gleimia</taxon>
    </lineage>
</organism>
<dbReference type="PANTHER" id="PTHR43731">
    <property type="entry name" value="RHOMBOID PROTEASE"/>
    <property type="match status" value="1"/>
</dbReference>
<feature type="domain" description="Peptidase S54 rhomboid" evidence="8">
    <location>
        <begin position="130"/>
        <end position="266"/>
    </location>
</feature>
<dbReference type="InterPro" id="IPR050925">
    <property type="entry name" value="Rhomboid_protease_S54"/>
</dbReference>
<dbReference type="HOGENOM" id="CLU_055068_2_1_11"/>
<evidence type="ECO:0000256" key="3">
    <source>
        <dbReference type="ARBA" id="ARBA00022692"/>
    </source>
</evidence>
<evidence type="ECO:0000256" key="1">
    <source>
        <dbReference type="ARBA" id="ARBA00004141"/>
    </source>
</evidence>
<feature type="transmembrane region" description="Helical" evidence="7">
    <location>
        <begin position="196"/>
        <end position="217"/>
    </location>
</feature>
<proteinExistence type="inferred from homology"/>
<evidence type="ECO:0000313" key="9">
    <source>
        <dbReference type="EMBL" id="EEH64317.1"/>
    </source>
</evidence>
<comment type="caution">
    <text evidence="9">The sequence shown here is derived from an EMBL/GenBank/DDBJ whole genome shotgun (WGS) entry which is preliminary data.</text>
</comment>
<keyword evidence="6 7" id="KW-0472">Membrane</keyword>
<keyword evidence="5 7" id="KW-1133">Transmembrane helix</keyword>
<protein>
    <submittedName>
        <fullName evidence="9">Peptidase, S54 family</fullName>
        <ecNumber evidence="9">3.4.21.-</ecNumber>
    </submittedName>
</protein>
<evidence type="ECO:0000313" key="10">
    <source>
        <dbReference type="Proteomes" id="UP000010301"/>
    </source>
</evidence>
<evidence type="ECO:0000259" key="8">
    <source>
        <dbReference type="Pfam" id="PF01694"/>
    </source>
</evidence>
<keyword evidence="4 9" id="KW-0378">Hydrolase</keyword>
<comment type="subcellular location">
    <subcellularLocation>
        <location evidence="1">Membrane</location>
        <topology evidence="1">Multi-pass membrane protein</topology>
    </subcellularLocation>
</comment>
<dbReference type="AlphaFoldDB" id="C0VY14"/>
<dbReference type="GO" id="GO:0016020">
    <property type="term" value="C:membrane"/>
    <property type="evidence" value="ECO:0007669"/>
    <property type="project" value="UniProtKB-SubCell"/>
</dbReference>
<evidence type="ECO:0000256" key="5">
    <source>
        <dbReference type="ARBA" id="ARBA00022989"/>
    </source>
</evidence>
<feature type="transmembrane region" description="Helical" evidence="7">
    <location>
        <begin position="251"/>
        <end position="269"/>
    </location>
</feature>
<evidence type="ECO:0000256" key="7">
    <source>
        <dbReference type="SAM" id="Phobius"/>
    </source>
</evidence>
<feature type="transmembrane region" description="Helical" evidence="7">
    <location>
        <begin position="170"/>
        <end position="190"/>
    </location>
</feature>
<dbReference type="EMBL" id="ACFG01000004">
    <property type="protein sequence ID" value="EEH64317.1"/>
    <property type="molecule type" value="Genomic_DNA"/>
</dbReference>
<keyword evidence="10" id="KW-1185">Reference proteome</keyword>
<dbReference type="Pfam" id="PF01694">
    <property type="entry name" value="Rhomboid"/>
    <property type="match status" value="1"/>
</dbReference>
<dbReference type="Proteomes" id="UP000010301">
    <property type="component" value="Unassembled WGS sequence"/>
</dbReference>
<dbReference type="EC" id="3.4.21.-" evidence="9"/>
<gene>
    <name evidence="9" type="ORF">HMPREF0044_0054</name>
</gene>
<dbReference type="SUPFAM" id="SSF144091">
    <property type="entry name" value="Rhomboid-like"/>
    <property type="match status" value="1"/>
</dbReference>
<dbReference type="eggNOG" id="COG0705">
    <property type="taxonomic scope" value="Bacteria"/>
</dbReference>
<feature type="transmembrane region" description="Helical" evidence="7">
    <location>
        <begin position="285"/>
        <end position="305"/>
    </location>
</feature>
<feature type="transmembrane region" description="Helical" evidence="7">
    <location>
        <begin position="91"/>
        <end position="114"/>
    </location>
</feature>
<evidence type="ECO:0000256" key="2">
    <source>
        <dbReference type="ARBA" id="ARBA00009045"/>
    </source>
</evidence>
<dbReference type="InterPro" id="IPR035952">
    <property type="entry name" value="Rhomboid-like_sf"/>
</dbReference>
<evidence type="ECO:0000256" key="4">
    <source>
        <dbReference type="ARBA" id="ARBA00022801"/>
    </source>
</evidence>
<feature type="transmembrane region" description="Helical" evidence="7">
    <location>
        <begin position="229"/>
        <end position="245"/>
    </location>
</feature>
<accession>C0VY14</accession>
<dbReference type="OrthoDB" id="9807874at2"/>
<dbReference type="PANTHER" id="PTHR43731:SF14">
    <property type="entry name" value="PRESENILIN-ASSOCIATED RHOMBOID-LIKE PROTEIN, MITOCHONDRIAL"/>
    <property type="match status" value="1"/>
</dbReference>
<feature type="transmembrane region" description="Helical" evidence="7">
    <location>
        <begin position="134"/>
        <end position="158"/>
    </location>
</feature>
<dbReference type="InterPro" id="IPR022764">
    <property type="entry name" value="Peptidase_S54_rhomboid_dom"/>
</dbReference>
<sequence length="309" mass="33454">MSDQPVFGQRQENYEWIACYRHPREQAISKCKRCQRDTCLSCTIPTEVSTICAECAGEVSKPLKIYSGGKTQAPQPAAAVKTAKNKVFAKLGYSVTNVIIAITVATSLLAMLIPAVGNFLFFNPILGYKEPWRFLTVMLVHGGLIHLALNMYSLYLVGNSLERVLGTYRYLALYVASGLGGSLAVLLWAMVSLDSFYHVTVGASGAIFGLFAAVYVVQRKSGMDARAMGILLAVNLALGFTISNVSWQGHLGGMIVGALMSLALLRFALPRPGWLASEVSRRTHLVVAVTFILLVAAITAVYWLLVAGI</sequence>
<reference evidence="9 10" key="1">
    <citation type="submission" date="2009-01" db="EMBL/GenBank/DDBJ databases">
        <authorList>
            <person name="Qin X."/>
            <person name="Bachman B."/>
            <person name="Battles P."/>
            <person name="Bell A."/>
            <person name="Bess C."/>
            <person name="Bickham C."/>
            <person name="Chaboub L."/>
            <person name="Chen D."/>
            <person name="Coyle M."/>
            <person name="Deiros D.R."/>
            <person name="Dinh H."/>
            <person name="Forbes L."/>
            <person name="Fowler G."/>
            <person name="Francisco L."/>
            <person name="Fu Q."/>
            <person name="Gubbala S."/>
            <person name="Hale W."/>
            <person name="Han Y."/>
            <person name="Hemphill L."/>
            <person name="Highlander S.K."/>
            <person name="Hirani K."/>
            <person name="Hogues M."/>
            <person name="Jackson L."/>
            <person name="Jakkamsetti A."/>
            <person name="Javaid M."/>
            <person name="Jiang H."/>
            <person name="Korchina V."/>
            <person name="Kovar C."/>
            <person name="Lara F."/>
            <person name="Lee S."/>
            <person name="Mata R."/>
            <person name="Mathew T."/>
            <person name="Moen C."/>
            <person name="Morales K."/>
            <person name="Munidasa M."/>
            <person name="Nazareth L."/>
            <person name="Ngo R."/>
            <person name="Nguyen L."/>
            <person name="Okwuonu G."/>
            <person name="Ongeri F."/>
            <person name="Patil S."/>
            <person name="Petrosino J."/>
            <person name="Pham C."/>
            <person name="Pham P."/>
            <person name="Pu L.-L."/>
            <person name="Puazo M."/>
            <person name="Raj R."/>
            <person name="Reid J."/>
            <person name="Rouhana J."/>
            <person name="Saada N."/>
            <person name="Shang Y."/>
            <person name="Simmons D."/>
            <person name="Thornton R."/>
            <person name="Warren J."/>
            <person name="Weissenberger G."/>
            <person name="Zhang J."/>
            <person name="Zhang L."/>
            <person name="Zhou C."/>
            <person name="Zhu D."/>
            <person name="Muzny D."/>
            <person name="Worley K."/>
            <person name="Gibbs R."/>
        </authorList>
    </citation>
    <scope>NUCLEOTIDE SEQUENCE [LARGE SCALE GENOMIC DNA]</scope>
    <source>
        <strain evidence="9 10">DSM 15436</strain>
    </source>
</reference>
<dbReference type="GO" id="GO:0004252">
    <property type="term" value="F:serine-type endopeptidase activity"/>
    <property type="evidence" value="ECO:0007669"/>
    <property type="project" value="InterPro"/>
</dbReference>
<dbReference type="RefSeq" id="WP_006547051.1">
    <property type="nucleotide sequence ID" value="NZ_DS999545.1"/>
</dbReference>
<dbReference type="STRING" id="525245.HMPREF0044_0054"/>
<dbReference type="Gene3D" id="1.20.1540.10">
    <property type="entry name" value="Rhomboid-like"/>
    <property type="match status" value="1"/>
</dbReference>
<comment type="similarity">
    <text evidence="2">Belongs to the peptidase S54 family.</text>
</comment>
<name>C0VY14_9ACTO</name>
<evidence type="ECO:0000256" key="6">
    <source>
        <dbReference type="ARBA" id="ARBA00023136"/>
    </source>
</evidence>